<dbReference type="SFLD" id="SFLDS00003">
    <property type="entry name" value="Haloacid_Dehalogenase"/>
    <property type="match status" value="1"/>
</dbReference>
<organism evidence="1 2">
    <name type="scientific">Planctopirus ephydatiae</name>
    <dbReference type="NCBI Taxonomy" id="2528019"/>
    <lineage>
        <taxon>Bacteria</taxon>
        <taxon>Pseudomonadati</taxon>
        <taxon>Planctomycetota</taxon>
        <taxon>Planctomycetia</taxon>
        <taxon>Planctomycetales</taxon>
        <taxon>Planctomycetaceae</taxon>
        <taxon>Planctopirus</taxon>
    </lineage>
</organism>
<dbReference type="Pfam" id="PF13419">
    <property type="entry name" value="HAD_2"/>
    <property type="match status" value="1"/>
</dbReference>
<reference evidence="1 2" key="1">
    <citation type="submission" date="2019-02" db="EMBL/GenBank/DDBJ databases">
        <title>Deep-cultivation of Planctomycetes and their phenomic and genomic characterization uncovers novel biology.</title>
        <authorList>
            <person name="Wiegand S."/>
            <person name="Jogler M."/>
            <person name="Boedeker C."/>
            <person name="Pinto D."/>
            <person name="Vollmers J."/>
            <person name="Rivas-Marin E."/>
            <person name="Kohn T."/>
            <person name="Peeters S.H."/>
            <person name="Heuer A."/>
            <person name="Rast P."/>
            <person name="Oberbeckmann S."/>
            <person name="Bunk B."/>
            <person name="Jeske O."/>
            <person name="Meyerdierks A."/>
            <person name="Storesund J.E."/>
            <person name="Kallscheuer N."/>
            <person name="Luecker S."/>
            <person name="Lage O.M."/>
            <person name="Pohl T."/>
            <person name="Merkel B.J."/>
            <person name="Hornburger P."/>
            <person name="Mueller R.-W."/>
            <person name="Bruemmer F."/>
            <person name="Labrenz M."/>
            <person name="Spormann A.M."/>
            <person name="Op den Camp H."/>
            <person name="Overmann J."/>
            <person name="Amann R."/>
            <person name="Jetten M.S.M."/>
            <person name="Mascher T."/>
            <person name="Medema M.H."/>
            <person name="Devos D.P."/>
            <person name="Kaster A.-K."/>
            <person name="Ovreas L."/>
            <person name="Rohde M."/>
            <person name="Galperin M.Y."/>
            <person name="Jogler C."/>
        </authorList>
    </citation>
    <scope>NUCLEOTIDE SEQUENCE [LARGE SCALE GENOMIC DNA]</scope>
    <source>
        <strain evidence="1 2">Spb1</strain>
    </source>
</reference>
<gene>
    <name evidence="1" type="ORF">Spb1_02930</name>
</gene>
<dbReference type="CDD" id="cd07505">
    <property type="entry name" value="HAD_BPGM-like"/>
    <property type="match status" value="1"/>
</dbReference>
<accession>A0A518GIR0</accession>
<dbReference type="SFLD" id="SFLDG01135">
    <property type="entry name" value="C1.5.6:_HAD__Beta-PGM__Phospha"/>
    <property type="match status" value="1"/>
</dbReference>
<dbReference type="Gene3D" id="1.10.150.240">
    <property type="entry name" value="Putative phosphatase, domain 2"/>
    <property type="match status" value="1"/>
</dbReference>
<dbReference type="OrthoDB" id="9797743at2"/>
<protein>
    <submittedName>
        <fullName evidence="1">Phosphorylated carbohydrates phosphatase</fullName>
        <ecNumber evidence="1">3.1.3.-</ecNumber>
    </submittedName>
</protein>
<keyword evidence="2" id="KW-1185">Reference proteome</keyword>
<evidence type="ECO:0000313" key="2">
    <source>
        <dbReference type="Proteomes" id="UP000315349"/>
    </source>
</evidence>
<dbReference type="InterPro" id="IPR036412">
    <property type="entry name" value="HAD-like_sf"/>
</dbReference>
<dbReference type="SFLD" id="SFLDG01129">
    <property type="entry name" value="C1.5:_HAD__Beta-PGM__Phosphata"/>
    <property type="match status" value="1"/>
</dbReference>
<dbReference type="EMBL" id="CP036299">
    <property type="protein sequence ID" value="QDV28430.1"/>
    <property type="molecule type" value="Genomic_DNA"/>
</dbReference>
<dbReference type="InterPro" id="IPR006439">
    <property type="entry name" value="HAD-SF_hydro_IA"/>
</dbReference>
<dbReference type="KEGG" id="peh:Spb1_02930"/>
<dbReference type="NCBIfam" id="TIGR01549">
    <property type="entry name" value="HAD-SF-IA-v1"/>
    <property type="match status" value="1"/>
</dbReference>
<dbReference type="PRINTS" id="PR00413">
    <property type="entry name" value="HADHALOGNASE"/>
</dbReference>
<dbReference type="InterPro" id="IPR041492">
    <property type="entry name" value="HAD_2"/>
</dbReference>
<sequence length="233" mass="25890">MSVVTMASGQQNAPRKVPAVEAVCFDLDGTMFNTEHLFFEAGDTVLQKFERRMTREVMDVIIGRRPMESFTRLVEYLAIDVDPAHLLEISREAHHELIREKLAPMPGVVELLEALSKQGIPCAVTTSSPRDYAQNLVEQAGLMSHFQFFLTSADVSQGKPHPEIYLKAASTFGVRPEKMVVFEDSAAGTRAAVLARARTIAVPHEFTASHDFTGAELRVETLTDRQVYELLAV</sequence>
<dbReference type="Proteomes" id="UP000315349">
    <property type="component" value="Chromosome"/>
</dbReference>
<dbReference type="EC" id="3.1.3.-" evidence="1"/>
<dbReference type="InterPro" id="IPR023214">
    <property type="entry name" value="HAD_sf"/>
</dbReference>
<dbReference type="NCBIfam" id="TIGR01509">
    <property type="entry name" value="HAD-SF-IA-v3"/>
    <property type="match status" value="1"/>
</dbReference>
<dbReference type="Gene3D" id="3.40.50.1000">
    <property type="entry name" value="HAD superfamily/HAD-like"/>
    <property type="match status" value="1"/>
</dbReference>
<keyword evidence="1" id="KW-0378">Hydrolase</keyword>
<dbReference type="SUPFAM" id="SSF56784">
    <property type="entry name" value="HAD-like"/>
    <property type="match status" value="1"/>
</dbReference>
<dbReference type="AlphaFoldDB" id="A0A518GIR0"/>
<proteinExistence type="predicted"/>
<dbReference type="GO" id="GO:0016787">
    <property type="term" value="F:hydrolase activity"/>
    <property type="evidence" value="ECO:0007669"/>
    <property type="project" value="UniProtKB-KW"/>
</dbReference>
<evidence type="ECO:0000313" key="1">
    <source>
        <dbReference type="EMBL" id="QDV28430.1"/>
    </source>
</evidence>
<dbReference type="PANTHER" id="PTHR18901:SF38">
    <property type="entry name" value="PSEUDOURIDINE-5'-PHOSPHATASE"/>
    <property type="match status" value="1"/>
</dbReference>
<dbReference type="PANTHER" id="PTHR18901">
    <property type="entry name" value="2-DEOXYGLUCOSE-6-PHOSPHATE PHOSPHATASE 2"/>
    <property type="match status" value="1"/>
</dbReference>
<name>A0A518GIR0_9PLAN</name>
<dbReference type="InterPro" id="IPR023198">
    <property type="entry name" value="PGP-like_dom2"/>
</dbReference>
<dbReference type="RefSeq" id="WP_145294660.1">
    <property type="nucleotide sequence ID" value="NZ_CP036299.1"/>
</dbReference>